<sequence>PHRPHGPRGRHGHRDHVRDGRAAPRRGEDRRRARPARRVRRGGLPDRAAAPGHAPELLAGRPPLPERQHERQRRAPPALGPPAAPRL</sequence>
<evidence type="ECO:0000256" key="1">
    <source>
        <dbReference type="SAM" id="MobiDB-lite"/>
    </source>
</evidence>
<protein>
    <submittedName>
        <fullName evidence="2">Uncharacterized protein</fullName>
    </submittedName>
</protein>
<feature type="compositionally biased region" description="Pro residues" evidence="1">
    <location>
        <begin position="78"/>
        <end position="87"/>
    </location>
</feature>
<name>A0A6J4UM18_9ACTN</name>
<evidence type="ECO:0000313" key="2">
    <source>
        <dbReference type="EMBL" id="CAA9553117.1"/>
    </source>
</evidence>
<reference evidence="2" key="1">
    <citation type="submission" date="2020-02" db="EMBL/GenBank/DDBJ databases">
        <authorList>
            <person name="Meier V. D."/>
        </authorList>
    </citation>
    <scope>NUCLEOTIDE SEQUENCE</scope>
    <source>
        <strain evidence="2">AVDCRST_MAG79</strain>
    </source>
</reference>
<organism evidence="2">
    <name type="scientific">uncultured Thermoleophilia bacterium</name>
    <dbReference type="NCBI Taxonomy" id="1497501"/>
    <lineage>
        <taxon>Bacteria</taxon>
        <taxon>Bacillati</taxon>
        <taxon>Actinomycetota</taxon>
        <taxon>Thermoleophilia</taxon>
        <taxon>environmental samples</taxon>
    </lineage>
</organism>
<accession>A0A6J4UM18</accession>
<dbReference type="AlphaFoldDB" id="A0A6J4UM18"/>
<feature type="compositionally biased region" description="Basic residues" evidence="1">
    <location>
        <begin position="1"/>
        <end position="15"/>
    </location>
</feature>
<feature type="non-terminal residue" evidence="2">
    <location>
        <position position="1"/>
    </location>
</feature>
<dbReference type="EMBL" id="CADCWC010000449">
    <property type="protein sequence ID" value="CAA9553117.1"/>
    <property type="molecule type" value="Genomic_DNA"/>
</dbReference>
<gene>
    <name evidence="2" type="ORF">AVDCRST_MAG79-2856</name>
</gene>
<proteinExistence type="predicted"/>
<feature type="compositionally biased region" description="Basic and acidic residues" evidence="1">
    <location>
        <begin position="16"/>
        <end position="31"/>
    </location>
</feature>
<feature type="non-terminal residue" evidence="2">
    <location>
        <position position="87"/>
    </location>
</feature>
<feature type="compositionally biased region" description="Basic residues" evidence="1">
    <location>
        <begin position="32"/>
        <end position="41"/>
    </location>
</feature>
<feature type="region of interest" description="Disordered" evidence="1">
    <location>
        <begin position="1"/>
        <end position="87"/>
    </location>
</feature>